<feature type="domain" description="CYTH" evidence="2">
    <location>
        <begin position="4"/>
        <end position="151"/>
    </location>
</feature>
<dbReference type="CDD" id="cd07761">
    <property type="entry name" value="CYTH-like_CthTTM-like"/>
    <property type="match status" value="1"/>
</dbReference>
<dbReference type="Gene3D" id="2.40.320.10">
    <property type="entry name" value="Hypothetical Protein Pfu-838710-001"/>
    <property type="match status" value="1"/>
</dbReference>
<protein>
    <submittedName>
        <fullName evidence="3">CYTH domain-containing protein</fullName>
    </submittedName>
</protein>
<dbReference type="SMART" id="SM01118">
    <property type="entry name" value="CYTH"/>
    <property type="match status" value="1"/>
</dbReference>
<dbReference type="SUPFAM" id="SSF55154">
    <property type="entry name" value="CYTH-like phosphatases"/>
    <property type="match status" value="1"/>
</dbReference>
<dbReference type="InterPro" id="IPR023577">
    <property type="entry name" value="CYTH_domain"/>
</dbReference>
<sequence>MSEPTEIERKFLIRNCPPLDGFHAEEIRQGYITGPEDSTEVRLRQKGSAYFITVKSGGTLTRAEHETPISAEQFETLWPTTKGRQVEKTRYTGALPDGRTVELDVFGGTLTPLMLAEVEFPSPAEANNFAAPSWFGTDVTTEKGFKNKALALHGLPYLRMG</sequence>
<dbReference type="EMBL" id="JABCJE010000006">
    <property type="protein sequence ID" value="NVO24308.1"/>
    <property type="molecule type" value="Genomic_DNA"/>
</dbReference>
<evidence type="ECO:0000256" key="1">
    <source>
        <dbReference type="PIRSR" id="PIRSR016487-1"/>
    </source>
</evidence>
<feature type="active site" description="Proton acceptor" evidence="1">
    <location>
        <position position="31"/>
    </location>
</feature>
<name>A0A850QBI8_9RHOB</name>
<comment type="caution">
    <text evidence="3">The sequence shown here is derived from an EMBL/GenBank/DDBJ whole genome shotgun (WGS) entry which is preliminary data.</text>
</comment>
<dbReference type="AlphaFoldDB" id="A0A850QBI8"/>
<evidence type="ECO:0000259" key="2">
    <source>
        <dbReference type="PROSITE" id="PS51707"/>
    </source>
</evidence>
<dbReference type="PROSITE" id="PS51707">
    <property type="entry name" value="CYTH"/>
    <property type="match status" value="1"/>
</dbReference>
<gene>
    <name evidence="3" type="ORF">HJ536_13155</name>
</gene>
<dbReference type="InterPro" id="IPR012042">
    <property type="entry name" value="NeuTTM/CthTTM-like"/>
</dbReference>
<evidence type="ECO:0000313" key="3">
    <source>
        <dbReference type="EMBL" id="NVO24308.1"/>
    </source>
</evidence>
<reference evidence="3 4" key="1">
    <citation type="submission" date="2020-04" db="EMBL/GenBank/DDBJ databases">
        <title>Donghicola sp., a member of the Rhodobacteraceae family isolated from mangrove forest in Thailand.</title>
        <authorList>
            <person name="Charoenyingcharoen P."/>
            <person name="Yukphan P."/>
        </authorList>
    </citation>
    <scope>NUCLEOTIDE SEQUENCE [LARGE SCALE GENOMIC DNA]</scope>
    <source>
        <strain evidence="3 4">B5-SW-15</strain>
    </source>
</reference>
<organism evidence="3 4">
    <name type="scientific">Donghicola mangrovi</name>
    <dbReference type="NCBI Taxonomy" id="2729614"/>
    <lineage>
        <taxon>Bacteria</taxon>
        <taxon>Pseudomonadati</taxon>
        <taxon>Pseudomonadota</taxon>
        <taxon>Alphaproteobacteria</taxon>
        <taxon>Rhodobacterales</taxon>
        <taxon>Roseobacteraceae</taxon>
        <taxon>Donghicola</taxon>
    </lineage>
</organism>
<accession>A0A850QBI8</accession>
<evidence type="ECO:0000313" key="4">
    <source>
        <dbReference type="Proteomes" id="UP000592216"/>
    </source>
</evidence>
<dbReference type="InterPro" id="IPR033469">
    <property type="entry name" value="CYTH-like_dom_sf"/>
</dbReference>
<proteinExistence type="predicted"/>
<dbReference type="PANTHER" id="PTHR40114:SF1">
    <property type="entry name" value="SLR0698 PROTEIN"/>
    <property type="match status" value="1"/>
</dbReference>
<dbReference type="Proteomes" id="UP000592216">
    <property type="component" value="Unassembled WGS sequence"/>
</dbReference>
<dbReference type="RefSeq" id="WP_177158050.1">
    <property type="nucleotide sequence ID" value="NZ_JABCJE010000006.1"/>
</dbReference>
<dbReference type="PIRSF" id="PIRSF016487">
    <property type="entry name" value="CYTH_UCP016487"/>
    <property type="match status" value="1"/>
</dbReference>
<dbReference type="Pfam" id="PF01928">
    <property type="entry name" value="CYTH"/>
    <property type="match status" value="1"/>
</dbReference>
<dbReference type="PANTHER" id="PTHR40114">
    <property type="entry name" value="SLR0698 PROTEIN"/>
    <property type="match status" value="1"/>
</dbReference>